<proteinExistence type="predicted"/>
<organism evidence="1 2">
    <name type="scientific">Rothia mucilaginosa (strain DY-18)</name>
    <name type="common">Stomatococcus mucilaginosus</name>
    <dbReference type="NCBI Taxonomy" id="680646"/>
    <lineage>
        <taxon>Bacteria</taxon>
        <taxon>Bacillati</taxon>
        <taxon>Actinomycetota</taxon>
        <taxon>Actinomycetes</taxon>
        <taxon>Micrococcales</taxon>
        <taxon>Micrococcaceae</taxon>
        <taxon>Rothia</taxon>
    </lineage>
</organism>
<dbReference type="HOGENOM" id="CLU_2095043_0_0_11"/>
<reference evidence="2" key="1">
    <citation type="submission" date="2009-07" db="EMBL/GenBank/DDBJ databases">
        <title>Complete genome sequence of Rothia mucilaginosa DJ.</title>
        <authorList>
            <person name="Yamane K."/>
            <person name="Nambu T."/>
            <person name="Mashimo C."/>
            <person name="Sugimori C."/>
            <person name="Yamanaka T."/>
            <person name="Leung K."/>
            <person name="Fukushima H."/>
        </authorList>
    </citation>
    <scope>NUCLEOTIDE SEQUENCE [LARGE SCALE GENOMIC DNA]</scope>
    <source>
        <strain evidence="2">DY-18</strain>
    </source>
</reference>
<sequence length="116" mass="12665">MFNLWLNLRCAGLDAGVGRLARLPQFEPLVSVSAGAQNVDHLRRCGAYPLIIEHHIQALIVGNRGETGGDNRLLLGTLVLEAAALHLKDAALHRGQPAGLALGFRLVFYFRLALRF</sequence>
<keyword evidence="2" id="KW-1185">Reference proteome</keyword>
<dbReference type="KEGG" id="rmu:RMDY18_02440"/>
<name>D2NR00_ROTMD</name>
<evidence type="ECO:0000313" key="1">
    <source>
        <dbReference type="EMBL" id="BAI64076.1"/>
    </source>
</evidence>
<dbReference type="EMBL" id="AP011540">
    <property type="protein sequence ID" value="BAI64076.1"/>
    <property type="molecule type" value="Genomic_DNA"/>
</dbReference>
<reference evidence="1 2" key="2">
    <citation type="journal article" date="2010" name="J Osaka Dent Univ">
        <title>Isolation and identification of Rothia mucilaginosa from persistent apical periodontitis lesions.</title>
        <authorList>
            <person name="Yamane K."/>
            <person name="Yoshida M."/>
            <person name="Fujihira T."/>
            <person name="Baba T."/>
            <person name="Tsuji N."/>
            <person name="Hayashi H."/>
            <person name="Sugimori C."/>
            <person name="Yamanaka T."/>
            <person name="Mashimo C."/>
            <person name="Nambu T."/>
            <person name="Kawai H."/>
            <person name="Fukushima H."/>
        </authorList>
    </citation>
    <scope>NUCLEOTIDE SEQUENCE [LARGE SCALE GENOMIC DNA]</scope>
    <source>
        <strain evidence="1 2">DY-18</strain>
    </source>
</reference>
<protein>
    <submittedName>
        <fullName evidence="1">Uncharacterized protein conserved in archaea</fullName>
    </submittedName>
</protein>
<gene>
    <name evidence="1" type="ordered locus">RMDY18_02440</name>
</gene>
<evidence type="ECO:0000313" key="2">
    <source>
        <dbReference type="Proteomes" id="UP000001883"/>
    </source>
</evidence>
<accession>D2NR00</accession>
<dbReference type="Proteomes" id="UP000001883">
    <property type="component" value="Chromosome"/>
</dbReference>
<dbReference type="AlphaFoldDB" id="D2NR00"/>
<reference evidence="1 2" key="3">
    <citation type="journal article" date="2010" name="Sequencing">
        <title>Complete Genome Sequence of Rothia mucilaginosa DY-18: A Clinical Isolate with Dense Meshwork-Like Structures from a Persistent Apical Periodontitis Lesion.</title>
        <authorList>
            <person name="Yamane K."/>
            <person name="Nambu T."/>
            <person name="Yamanaka T."/>
            <person name="Mashimo C."/>
            <person name="Sugimori C."/>
            <person name="Leung K.-P."/>
            <person name="Fukushima H."/>
        </authorList>
    </citation>
    <scope>NUCLEOTIDE SEQUENCE [LARGE SCALE GENOMIC DNA]</scope>
    <source>
        <strain evidence="1 2">DY-18</strain>
    </source>
</reference>